<comment type="caution">
    <text evidence="1">The sequence shown here is derived from an EMBL/GenBank/DDBJ whole genome shotgun (WGS) entry which is preliminary data.</text>
</comment>
<proteinExistence type="predicted"/>
<dbReference type="Proteomes" id="UP001066276">
    <property type="component" value="Chromosome 5"/>
</dbReference>
<accession>A0AAV7RUS1</accession>
<feature type="non-terminal residue" evidence="1">
    <location>
        <position position="1"/>
    </location>
</feature>
<feature type="non-terminal residue" evidence="1">
    <location>
        <position position="67"/>
    </location>
</feature>
<name>A0AAV7RUS1_PLEWA</name>
<keyword evidence="2" id="KW-1185">Reference proteome</keyword>
<gene>
    <name evidence="1" type="ORF">NDU88_007678</name>
</gene>
<reference evidence="1" key="1">
    <citation type="journal article" date="2022" name="bioRxiv">
        <title>Sequencing and chromosome-scale assembly of the giantPleurodeles waltlgenome.</title>
        <authorList>
            <person name="Brown T."/>
            <person name="Elewa A."/>
            <person name="Iarovenko S."/>
            <person name="Subramanian E."/>
            <person name="Araus A.J."/>
            <person name="Petzold A."/>
            <person name="Susuki M."/>
            <person name="Suzuki K.-i.T."/>
            <person name="Hayashi T."/>
            <person name="Toyoda A."/>
            <person name="Oliveira C."/>
            <person name="Osipova E."/>
            <person name="Leigh N.D."/>
            <person name="Simon A."/>
            <person name="Yun M.H."/>
        </authorList>
    </citation>
    <scope>NUCLEOTIDE SEQUENCE</scope>
    <source>
        <strain evidence="1">20211129_DDA</strain>
        <tissue evidence="1">Liver</tissue>
    </source>
</reference>
<dbReference type="EMBL" id="JANPWB010000009">
    <property type="protein sequence ID" value="KAJ1154939.1"/>
    <property type="molecule type" value="Genomic_DNA"/>
</dbReference>
<sequence>VTGASAYSCFVVTVALPSQLQNRSLPAHLDVVGRRSSEVKEVHGERRLVCCWKVYLNPCLRLQCPAL</sequence>
<evidence type="ECO:0000313" key="2">
    <source>
        <dbReference type="Proteomes" id="UP001066276"/>
    </source>
</evidence>
<evidence type="ECO:0000313" key="1">
    <source>
        <dbReference type="EMBL" id="KAJ1154939.1"/>
    </source>
</evidence>
<organism evidence="1 2">
    <name type="scientific">Pleurodeles waltl</name>
    <name type="common">Iberian ribbed newt</name>
    <dbReference type="NCBI Taxonomy" id="8319"/>
    <lineage>
        <taxon>Eukaryota</taxon>
        <taxon>Metazoa</taxon>
        <taxon>Chordata</taxon>
        <taxon>Craniata</taxon>
        <taxon>Vertebrata</taxon>
        <taxon>Euteleostomi</taxon>
        <taxon>Amphibia</taxon>
        <taxon>Batrachia</taxon>
        <taxon>Caudata</taxon>
        <taxon>Salamandroidea</taxon>
        <taxon>Salamandridae</taxon>
        <taxon>Pleurodelinae</taxon>
        <taxon>Pleurodeles</taxon>
    </lineage>
</organism>
<protein>
    <submittedName>
        <fullName evidence="1">Uncharacterized protein</fullName>
    </submittedName>
</protein>
<dbReference type="AlphaFoldDB" id="A0AAV7RUS1"/>